<dbReference type="InterPro" id="IPR012545">
    <property type="entry name" value="DUF1697"/>
</dbReference>
<name>A0ABQ6GXH1_9GAMM</name>
<evidence type="ECO:0008006" key="3">
    <source>
        <dbReference type="Google" id="ProtNLM"/>
    </source>
</evidence>
<proteinExistence type="predicted"/>
<dbReference type="PANTHER" id="PTHR36439:SF1">
    <property type="entry name" value="DUF1697 DOMAIN-CONTAINING PROTEIN"/>
    <property type="match status" value="1"/>
</dbReference>
<dbReference type="Pfam" id="PF08002">
    <property type="entry name" value="DUF1697"/>
    <property type="match status" value="1"/>
</dbReference>
<dbReference type="PANTHER" id="PTHR36439">
    <property type="entry name" value="BLL4334 PROTEIN"/>
    <property type="match status" value="1"/>
</dbReference>
<dbReference type="EMBL" id="BSSU01000001">
    <property type="protein sequence ID" value="GLX80625.1"/>
    <property type="molecule type" value="Genomic_DNA"/>
</dbReference>
<dbReference type="RefSeq" id="WP_284205939.1">
    <property type="nucleotide sequence ID" value="NZ_BSSU01000001.1"/>
</dbReference>
<keyword evidence="2" id="KW-1185">Reference proteome</keyword>
<dbReference type="Gene3D" id="3.30.70.1280">
    <property type="entry name" value="SP0830-like domains"/>
    <property type="match status" value="1"/>
</dbReference>
<organism evidence="1 2">
    <name type="scientific">Thalassotalea eurytherma</name>
    <dbReference type="NCBI Taxonomy" id="1144278"/>
    <lineage>
        <taxon>Bacteria</taxon>
        <taxon>Pseudomonadati</taxon>
        <taxon>Pseudomonadota</taxon>
        <taxon>Gammaproteobacteria</taxon>
        <taxon>Alteromonadales</taxon>
        <taxon>Colwelliaceae</taxon>
        <taxon>Thalassotalea</taxon>
    </lineage>
</organism>
<sequence length="172" mass="19049">MTRYLILFRGINVGGNNLIAMKSLKQILTNAGFANVQTYIQSGNVLLEANNNPAQTIHDLVLSNFSVDADLMVLTKEEFESSIANNPFSEFEGKTVHFYFCHQEIDINHDHVEKFIKASEQLLVSGKVLFLHAPEGIGRSKLVANIEKCLGQAGTGRNLNTVKKIHTMFGNA</sequence>
<evidence type="ECO:0000313" key="1">
    <source>
        <dbReference type="EMBL" id="GLX80625.1"/>
    </source>
</evidence>
<accession>A0ABQ6GXH1</accession>
<protein>
    <recommendedName>
        <fullName evidence="3">DUF1697 domain-containing protein</fullName>
    </recommendedName>
</protein>
<dbReference type="SUPFAM" id="SSF160379">
    <property type="entry name" value="SP0830-like"/>
    <property type="match status" value="1"/>
</dbReference>
<dbReference type="PIRSF" id="PIRSF008502">
    <property type="entry name" value="UCP008502"/>
    <property type="match status" value="1"/>
</dbReference>
<evidence type="ECO:0000313" key="2">
    <source>
        <dbReference type="Proteomes" id="UP001157133"/>
    </source>
</evidence>
<reference evidence="1 2" key="1">
    <citation type="submission" date="2023-03" db="EMBL/GenBank/DDBJ databases">
        <title>Draft genome sequence of Thalassotalea eurytherma JCM 18482T.</title>
        <authorList>
            <person name="Sawabe T."/>
        </authorList>
    </citation>
    <scope>NUCLEOTIDE SEQUENCE [LARGE SCALE GENOMIC DNA]</scope>
    <source>
        <strain evidence="1 2">JCM 18482</strain>
    </source>
</reference>
<gene>
    <name evidence="1" type="ORF">theurythT_00770</name>
</gene>
<comment type="caution">
    <text evidence="1">The sequence shown here is derived from an EMBL/GenBank/DDBJ whole genome shotgun (WGS) entry which is preliminary data.</text>
</comment>
<dbReference type="Proteomes" id="UP001157133">
    <property type="component" value="Unassembled WGS sequence"/>
</dbReference>